<accession>A0AA86ALI6</accession>
<dbReference type="RefSeq" id="WP_025343610.1">
    <property type="nucleotide sequence ID" value="NZ_CP007201.1"/>
</dbReference>
<gene>
    <name evidence="1" type="ORF">SMUL_0415</name>
</gene>
<proteinExistence type="predicted"/>
<protein>
    <submittedName>
        <fullName evidence="1">Uncharacterized protein</fullName>
    </submittedName>
</protein>
<dbReference type="Proteomes" id="UP000019322">
    <property type="component" value="Chromosome"/>
</dbReference>
<dbReference type="KEGG" id="smul:SMUL_0415"/>
<dbReference type="EMBL" id="CP007201">
    <property type="protein sequence ID" value="AHJ11696.1"/>
    <property type="molecule type" value="Genomic_DNA"/>
</dbReference>
<reference evidence="1 2" key="1">
    <citation type="journal article" date="2014" name="Environ. Microbiol.">
        <title>Insights into organohalide respiration and the versatile catabolism of Sulfurospirillum multivorans gained from comparative genomics and physiological studies.</title>
        <authorList>
            <person name="Goris T."/>
            <person name="Schubert T."/>
            <person name="Gadkari J."/>
            <person name="Wubet T."/>
            <person name="Tarkka M."/>
            <person name="Buscot F."/>
            <person name="Adrian L."/>
            <person name="Diekert G."/>
        </authorList>
    </citation>
    <scope>NUCLEOTIDE SEQUENCE [LARGE SCALE GENOMIC DNA]</scope>
    <source>
        <strain evidence="2">DM 12446 / JCM 15788 / NBRC 109480</strain>
    </source>
</reference>
<dbReference type="AlphaFoldDB" id="A0AA86ALI6"/>
<sequence length="135" mass="16119">MEEKLFEGIFSEENLQKHGAIKPIESEKYKALQASNRSEDEKVEILTQKLLDFTRETWSDAEVFCIQLQKQFPKFFFVYYFEDRNDEIYLTFHAITKKDSLIQDRNVLQEKALVYEEASTHDFGINFDDQVIYKL</sequence>
<organism evidence="1 2">
    <name type="scientific">Sulfurospirillum multivorans (strain DM 12446 / JCM 15788 / NBRC 109480)</name>
    <dbReference type="NCBI Taxonomy" id="1150621"/>
    <lineage>
        <taxon>Bacteria</taxon>
        <taxon>Pseudomonadati</taxon>
        <taxon>Campylobacterota</taxon>
        <taxon>Epsilonproteobacteria</taxon>
        <taxon>Campylobacterales</taxon>
        <taxon>Sulfurospirillaceae</taxon>
        <taxon>Sulfurospirillum</taxon>
    </lineage>
</organism>
<name>A0AA86ALI6_SULMK</name>
<evidence type="ECO:0000313" key="2">
    <source>
        <dbReference type="Proteomes" id="UP000019322"/>
    </source>
</evidence>
<evidence type="ECO:0000313" key="1">
    <source>
        <dbReference type="EMBL" id="AHJ11696.1"/>
    </source>
</evidence>